<reference evidence="2 3" key="2">
    <citation type="journal article" date="2011" name="Stand. Genomic Sci.">
        <title>Complete genome sequence of Paludibacter propionicigenes type strain (WB4).</title>
        <authorList>
            <person name="Gronow S."/>
            <person name="Munk C."/>
            <person name="Lapidus A."/>
            <person name="Nolan M."/>
            <person name="Lucas S."/>
            <person name="Hammon N."/>
            <person name="Deshpande S."/>
            <person name="Cheng J.F."/>
            <person name="Tapia R."/>
            <person name="Han C."/>
            <person name="Goodwin L."/>
            <person name="Pitluck S."/>
            <person name="Liolios K."/>
            <person name="Ivanova N."/>
            <person name="Mavromatis K."/>
            <person name="Mikhailova N."/>
            <person name="Pati A."/>
            <person name="Chen A."/>
            <person name="Palaniappan K."/>
            <person name="Land M."/>
            <person name="Hauser L."/>
            <person name="Chang Y.J."/>
            <person name="Jeffries C.D."/>
            <person name="Brambilla E."/>
            <person name="Rohde M."/>
            <person name="Goker M."/>
            <person name="Detter J.C."/>
            <person name="Woyke T."/>
            <person name="Bristow J."/>
            <person name="Eisen J.A."/>
            <person name="Markowitz V."/>
            <person name="Hugenholtz P."/>
            <person name="Kyrpides N.C."/>
            <person name="Klenk H.P."/>
        </authorList>
    </citation>
    <scope>NUCLEOTIDE SEQUENCE [LARGE SCALE GENOMIC DNA]</scope>
    <source>
        <strain evidence="3">DSM 17365 / JCM 13257 / WB4</strain>
    </source>
</reference>
<keyword evidence="1" id="KW-0812">Transmembrane</keyword>
<dbReference type="HOGENOM" id="CLU_063455_0_0_10"/>
<dbReference type="KEGG" id="ppn:Palpr_0976"/>
<organism evidence="2 3">
    <name type="scientific">Paludibacter propionicigenes (strain DSM 17365 / JCM 13257 / WB4)</name>
    <dbReference type="NCBI Taxonomy" id="694427"/>
    <lineage>
        <taxon>Bacteria</taxon>
        <taxon>Pseudomonadati</taxon>
        <taxon>Bacteroidota</taxon>
        <taxon>Bacteroidia</taxon>
        <taxon>Bacteroidales</taxon>
        <taxon>Paludibacteraceae</taxon>
        <taxon>Paludibacter</taxon>
    </lineage>
</organism>
<reference key="1">
    <citation type="submission" date="2010-11" db="EMBL/GenBank/DDBJ databases">
        <title>The complete genome of Paludibacter propionicigenes DSM 17365.</title>
        <authorList>
            <consortium name="US DOE Joint Genome Institute (JGI-PGF)"/>
            <person name="Lucas S."/>
            <person name="Copeland A."/>
            <person name="Lapidus A."/>
            <person name="Bruce D."/>
            <person name="Goodwin L."/>
            <person name="Pitluck S."/>
            <person name="Kyrpides N."/>
            <person name="Mavromatis K."/>
            <person name="Ivanova N."/>
            <person name="Munk A.C."/>
            <person name="Brettin T."/>
            <person name="Detter J.C."/>
            <person name="Han C."/>
            <person name="Tapia R."/>
            <person name="Land M."/>
            <person name="Hauser L."/>
            <person name="Markowitz V."/>
            <person name="Cheng J.-F."/>
            <person name="Hugenholtz P."/>
            <person name="Woyke T."/>
            <person name="Wu D."/>
            <person name="Gronow S."/>
            <person name="Wellnitz S."/>
            <person name="Brambilla E."/>
            <person name="Klenk H.-P."/>
            <person name="Eisen J.A."/>
        </authorList>
    </citation>
    <scope>NUCLEOTIDE SEQUENCE</scope>
    <source>
        <strain>WB4</strain>
    </source>
</reference>
<feature type="transmembrane region" description="Helical" evidence="1">
    <location>
        <begin position="35"/>
        <end position="55"/>
    </location>
</feature>
<dbReference type="EMBL" id="CP002345">
    <property type="protein sequence ID" value="ADQ79126.1"/>
    <property type="molecule type" value="Genomic_DNA"/>
</dbReference>
<evidence type="ECO:0000313" key="3">
    <source>
        <dbReference type="Proteomes" id="UP000008718"/>
    </source>
</evidence>
<sequence length="362" mass="40503">MSTVQQQTTANNDEISLKELLQKAKEWWQYLLTKWLIILVFGLGGAVIGLITSLLTPPKYTAKLSFALVEKSAGGGGLADLASSFGLSSMLGGGSSGAFSGDNLLEIMQSPHTIQQTLLSPVVYQGKKQNLVEVYIQFNELRDKWKKKDNKELQILSFPIGQKRETFTRTQDSVLNSIYDKLIKSNALTIARKDKKLSFVNVNFTSKDEVFSKLFEEKLMEVTYGFYKETRTAQSRANINMMQAKADSIRRLYESSLYRSAGYSQVNINQALAFAAVPKIKQENNSQLYATVYTEVLKNLETLKLDLARETPIVQIIDTPRFPLEKERLGKAKAMATGGILGGFLIVFYLLGAMFLKNALEE</sequence>
<gene>
    <name evidence="2" type="ordered locus">Palpr_0976</name>
</gene>
<keyword evidence="1" id="KW-0472">Membrane</keyword>
<name>E4T332_PALPW</name>
<dbReference type="InterPro" id="IPR050445">
    <property type="entry name" value="Bact_polysacc_biosynth/exp"/>
</dbReference>
<dbReference type="RefSeq" id="WP_013444495.1">
    <property type="nucleotide sequence ID" value="NC_014734.1"/>
</dbReference>
<dbReference type="AlphaFoldDB" id="E4T332"/>
<dbReference type="STRING" id="694427.Palpr_0976"/>
<feature type="transmembrane region" description="Helical" evidence="1">
    <location>
        <begin position="334"/>
        <end position="356"/>
    </location>
</feature>
<accession>E4T332</accession>
<dbReference type="Proteomes" id="UP000008718">
    <property type="component" value="Chromosome"/>
</dbReference>
<keyword evidence="1" id="KW-1133">Transmembrane helix</keyword>
<dbReference type="OrthoDB" id="745212at2"/>
<dbReference type="PANTHER" id="PTHR32309">
    <property type="entry name" value="TYROSINE-PROTEIN KINASE"/>
    <property type="match status" value="1"/>
</dbReference>
<keyword evidence="3" id="KW-1185">Reference proteome</keyword>
<protein>
    <submittedName>
        <fullName evidence="2">Lipopolysaccharide biosynthesis protein</fullName>
    </submittedName>
</protein>
<evidence type="ECO:0000256" key="1">
    <source>
        <dbReference type="SAM" id="Phobius"/>
    </source>
</evidence>
<dbReference type="PANTHER" id="PTHR32309:SF31">
    <property type="entry name" value="CAPSULAR EXOPOLYSACCHARIDE FAMILY"/>
    <property type="match status" value="1"/>
</dbReference>
<evidence type="ECO:0000313" key="2">
    <source>
        <dbReference type="EMBL" id="ADQ79126.1"/>
    </source>
</evidence>
<dbReference type="eggNOG" id="COG3765">
    <property type="taxonomic scope" value="Bacteria"/>
</dbReference>
<proteinExistence type="predicted"/>